<accession>A0A0D3E351</accession>
<dbReference type="EnsemblPlants" id="Bo9g024490.1">
    <property type="protein sequence ID" value="Bo9g024490.1"/>
    <property type="gene ID" value="Bo9g024490"/>
</dbReference>
<comment type="similarity">
    <text evidence="8">Belongs to the small heat shock protein (HSP20) family.</text>
</comment>
<dbReference type="CDD" id="cd16100">
    <property type="entry name" value="ARID"/>
    <property type="match status" value="1"/>
</dbReference>
<dbReference type="EC" id="1.8.1.9" evidence="9"/>
<dbReference type="InterPro" id="IPR001606">
    <property type="entry name" value="ARID_dom"/>
</dbReference>
<feature type="compositionally biased region" description="Polar residues" evidence="10">
    <location>
        <begin position="1819"/>
        <end position="1828"/>
    </location>
</feature>
<feature type="region of interest" description="Disordered" evidence="10">
    <location>
        <begin position="596"/>
        <end position="668"/>
    </location>
</feature>
<dbReference type="NCBIfam" id="TIGR01292">
    <property type="entry name" value="TRX_reduct"/>
    <property type="match status" value="1"/>
</dbReference>
<evidence type="ECO:0000259" key="13">
    <source>
        <dbReference type="PROSITE" id="PS51011"/>
    </source>
</evidence>
<proteinExistence type="inferred from homology"/>
<feature type="compositionally biased region" description="Acidic residues" evidence="10">
    <location>
        <begin position="657"/>
        <end position="668"/>
    </location>
</feature>
<dbReference type="eggNOG" id="KOG0404">
    <property type="taxonomic scope" value="Eukaryota"/>
</dbReference>
<dbReference type="Pfam" id="PF07992">
    <property type="entry name" value="Pyr_redox_2"/>
    <property type="match status" value="3"/>
</dbReference>
<feature type="compositionally biased region" description="Polar residues" evidence="10">
    <location>
        <begin position="498"/>
        <end position="510"/>
    </location>
</feature>
<dbReference type="PRINTS" id="PR00469">
    <property type="entry name" value="PNDRDTASEII"/>
</dbReference>
<evidence type="ECO:0000256" key="3">
    <source>
        <dbReference type="ARBA" id="ARBA00022827"/>
    </source>
</evidence>
<evidence type="ECO:0000256" key="9">
    <source>
        <dbReference type="RuleBase" id="RU003881"/>
    </source>
</evidence>
<dbReference type="Pfam" id="PF01388">
    <property type="entry name" value="ARID"/>
    <property type="match status" value="1"/>
</dbReference>
<feature type="compositionally biased region" description="Basic and acidic residues" evidence="10">
    <location>
        <begin position="302"/>
        <end position="319"/>
    </location>
</feature>
<keyword evidence="4 9" id="KW-0521">NADP</keyword>
<feature type="compositionally biased region" description="Basic and acidic residues" evidence="10">
    <location>
        <begin position="180"/>
        <end position="199"/>
    </location>
</feature>
<evidence type="ECO:0000256" key="8">
    <source>
        <dbReference type="PROSITE-ProRule" id="PRU00285"/>
    </source>
</evidence>
<dbReference type="PROSITE" id="PS01031">
    <property type="entry name" value="SHSP"/>
    <property type="match status" value="1"/>
</dbReference>
<feature type="compositionally biased region" description="Basic and acidic residues" evidence="10">
    <location>
        <begin position="445"/>
        <end position="465"/>
    </location>
</feature>
<dbReference type="Gramene" id="Bo9g024490.1">
    <property type="protein sequence ID" value="Bo9g024490.1"/>
    <property type="gene ID" value="Bo9g024490"/>
</dbReference>
<dbReference type="InterPro" id="IPR050097">
    <property type="entry name" value="Ferredoxin-NADP_redctase_2"/>
</dbReference>
<dbReference type="HOGENOM" id="CLU_235237_0_0_1"/>
<keyword evidence="6" id="KW-1015">Disulfide bond</keyword>
<feature type="domain" description="ARID" evidence="13">
    <location>
        <begin position="667"/>
        <end position="758"/>
    </location>
</feature>
<dbReference type="SUPFAM" id="SSF46774">
    <property type="entry name" value="ARID-like"/>
    <property type="match status" value="1"/>
</dbReference>
<feature type="compositionally biased region" description="Basic and acidic residues" evidence="10">
    <location>
        <begin position="124"/>
        <end position="134"/>
    </location>
</feature>
<dbReference type="PROSITE" id="PS51011">
    <property type="entry name" value="ARID"/>
    <property type="match status" value="1"/>
</dbReference>
<dbReference type="InterPro" id="IPR029466">
    <property type="entry name" value="NAM-associated_C"/>
</dbReference>
<evidence type="ECO:0000256" key="7">
    <source>
        <dbReference type="ARBA" id="ARBA00023284"/>
    </source>
</evidence>
<dbReference type="PANTHER" id="PTHR48105">
    <property type="entry name" value="THIOREDOXIN REDUCTASE 1-RELATED-RELATED"/>
    <property type="match status" value="1"/>
</dbReference>
<dbReference type="InterPro" id="IPR008255">
    <property type="entry name" value="Pyr_nucl-diS_OxRdtase_2_AS"/>
</dbReference>
<dbReference type="Gene3D" id="2.60.40.790">
    <property type="match status" value="1"/>
</dbReference>
<dbReference type="InterPro" id="IPR023753">
    <property type="entry name" value="FAD/NAD-binding_dom"/>
</dbReference>
<dbReference type="CDD" id="cd00298">
    <property type="entry name" value="ACD_sHsps_p23-like"/>
    <property type="match status" value="1"/>
</dbReference>
<dbReference type="Gene3D" id="3.50.50.60">
    <property type="entry name" value="FAD/NAD(P)-binding domain"/>
    <property type="match status" value="5"/>
</dbReference>
<evidence type="ECO:0000313" key="14">
    <source>
        <dbReference type="EnsemblPlants" id="Bo9g024490.1"/>
    </source>
</evidence>
<dbReference type="InterPro" id="IPR005982">
    <property type="entry name" value="Thioredox_Rdtase"/>
</dbReference>
<evidence type="ECO:0000256" key="6">
    <source>
        <dbReference type="ARBA" id="ARBA00023157"/>
    </source>
</evidence>
<organism evidence="14 15">
    <name type="scientific">Brassica oleracea var. oleracea</name>
    <dbReference type="NCBI Taxonomy" id="109376"/>
    <lineage>
        <taxon>Eukaryota</taxon>
        <taxon>Viridiplantae</taxon>
        <taxon>Streptophyta</taxon>
        <taxon>Embryophyta</taxon>
        <taxon>Tracheophyta</taxon>
        <taxon>Spermatophyta</taxon>
        <taxon>Magnoliopsida</taxon>
        <taxon>eudicotyledons</taxon>
        <taxon>Gunneridae</taxon>
        <taxon>Pentapetalae</taxon>
        <taxon>rosids</taxon>
        <taxon>malvids</taxon>
        <taxon>Brassicales</taxon>
        <taxon>Brassicaceae</taxon>
        <taxon>Brassiceae</taxon>
        <taxon>Brassica</taxon>
    </lineage>
</organism>
<dbReference type="STRING" id="109376.A0A0D3E351"/>
<evidence type="ECO:0000259" key="11">
    <source>
        <dbReference type="PROSITE" id="PS01031"/>
    </source>
</evidence>
<comment type="catalytic activity">
    <reaction evidence="9">
        <text>[thioredoxin]-dithiol + NADP(+) = [thioredoxin]-disulfide + NADPH + H(+)</text>
        <dbReference type="Rhea" id="RHEA:20345"/>
        <dbReference type="Rhea" id="RHEA-COMP:10698"/>
        <dbReference type="Rhea" id="RHEA-COMP:10700"/>
        <dbReference type="ChEBI" id="CHEBI:15378"/>
        <dbReference type="ChEBI" id="CHEBI:29950"/>
        <dbReference type="ChEBI" id="CHEBI:50058"/>
        <dbReference type="ChEBI" id="CHEBI:57783"/>
        <dbReference type="ChEBI" id="CHEBI:58349"/>
        <dbReference type="EC" id="1.8.1.9"/>
    </reaction>
</comment>
<dbReference type="SUPFAM" id="SSF49764">
    <property type="entry name" value="HSP20-like chaperones"/>
    <property type="match status" value="1"/>
</dbReference>
<dbReference type="FunFam" id="3.50.50.60:FF:000064">
    <property type="entry name" value="Thioredoxin reductase"/>
    <property type="match status" value="1"/>
</dbReference>
<evidence type="ECO:0000256" key="4">
    <source>
        <dbReference type="ARBA" id="ARBA00022857"/>
    </source>
</evidence>
<reference evidence="14" key="2">
    <citation type="submission" date="2015-03" db="UniProtKB">
        <authorList>
            <consortium name="EnsemblPlants"/>
        </authorList>
    </citation>
    <scope>IDENTIFICATION</scope>
</reference>
<evidence type="ECO:0000256" key="2">
    <source>
        <dbReference type="ARBA" id="ARBA00022630"/>
    </source>
</evidence>
<feature type="compositionally biased region" description="Polar residues" evidence="10">
    <location>
        <begin position="17"/>
        <end position="26"/>
    </location>
</feature>
<dbReference type="InterPro" id="IPR036188">
    <property type="entry name" value="FAD/NAD-bd_sf"/>
</dbReference>
<feature type="compositionally biased region" description="Basic and acidic residues" evidence="10">
    <location>
        <begin position="337"/>
        <end position="346"/>
    </location>
</feature>
<dbReference type="Gene3D" id="1.10.150.60">
    <property type="entry name" value="ARID DNA-binding domain"/>
    <property type="match status" value="1"/>
</dbReference>
<comment type="cofactor">
    <cofactor evidence="9">
        <name>FAD</name>
        <dbReference type="ChEBI" id="CHEBI:57692"/>
    </cofactor>
    <text evidence="9">Binds 1 FAD per subunit.</text>
</comment>
<dbReference type="Gene3D" id="1.10.10.60">
    <property type="entry name" value="Homeodomain-like"/>
    <property type="match status" value="1"/>
</dbReference>
<dbReference type="GO" id="GO:0003677">
    <property type="term" value="F:DNA binding"/>
    <property type="evidence" value="ECO:0007669"/>
    <property type="project" value="InterPro"/>
</dbReference>
<reference evidence="14 15" key="1">
    <citation type="journal article" date="2014" name="Genome Biol.">
        <title>Transcriptome and methylome profiling reveals relics of genome dominance in the mesopolyploid Brassica oleracea.</title>
        <authorList>
            <person name="Parkin I.A."/>
            <person name="Koh C."/>
            <person name="Tang H."/>
            <person name="Robinson S.J."/>
            <person name="Kagale S."/>
            <person name="Clarke W.E."/>
            <person name="Town C.D."/>
            <person name="Nixon J."/>
            <person name="Krishnakumar V."/>
            <person name="Bidwell S.L."/>
            <person name="Denoeud F."/>
            <person name="Belcram H."/>
            <person name="Links M.G."/>
            <person name="Just J."/>
            <person name="Clarke C."/>
            <person name="Bender T."/>
            <person name="Huebert T."/>
            <person name="Mason A.S."/>
            <person name="Pires J.C."/>
            <person name="Barker G."/>
            <person name="Moore J."/>
            <person name="Walley P.G."/>
            <person name="Manoli S."/>
            <person name="Batley J."/>
            <person name="Edwards D."/>
            <person name="Nelson M.N."/>
            <person name="Wang X."/>
            <person name="Paterson A.H."/>
            <person name="King G."/>
            <person name="Bancroft I."/>
            <person name="Chalhoub B."/>
            <person name="Sharpe A.G."/>
        </authorList>
    </citation>
    <scope>NUCLEOTIDE SEQUENCE</scope>
    <source>
        <strain evidence="14 15">cv. TO1000</strain>
    </source>
</reference>
<comment type="similarity">
    <text evidence="1">Belongs to the class-II pyridine nucleotide-disulfide oxidoreductase family.</text>
</comment>
<dbReference type="InterPro" id="IPR036431">
    <property type="entry name" value="ARID_dom_sf"/>
</dbReference>
<sequence>MESERVEQGTDKEIETEGQTQDTVVGTNKEVETKGKTQDNVVETNKETETEEQTQDNIVETIKGMETEEQSQDTAMETENKNPGETVGEEDPVSEPKDPSSPMIIEEGISHVSILEKEDDGDDDVPKTDDEKNTQLETSPHLSPPSSVAINPEGGLSKATVEDNVERNIGSSEVSSGVLKNDKDSVMVDKDTPVVHEETATGPYSKLSEDKGSPHHHANTVMDQDKATEEQDMASSGELNEITVTPDTKLLEDKGSPRHHVDTVMEQDKPAEEHDMASSGDFNEITVTPDTKLSEDNGSPLHHADTVMEQDKPAVEVEHNMASSVDQNEVTVTPDTKISEGKESPHRHANSVMEQDNPAEEHNMASSEDHNEVTVTPDTKLSEEKGSPLHHADTVMEQDKAAEEHDMISSGDHNESPVTADTKDVEENNERLDKGEANNMNLADHVSEPVDHDEGTTTENEKEPDVPVSETESNLENKPSEPLIETSVNVEKEPDMSATENLTENDQNSDVLAAGVSGDSDKGLSLLPATQTSPNHNEGVATLEAERMEDMEVDVPDSILVTDASIDPPNNNEVSVEAPTNAENKDYSIVLVPEGSDADNESASVRREPGPPYVASSDTKSEVGASGGLNKGVHKIGPPPPGLDRPMSPKRSFLLDDTSEGYESGTEEDQAAFMKELGHFFRERNMDFKPPKFYGEGLNCLKLWRAVIRLGGYDKVTGCKLWRQVGESFRPPKTCTTVSWTFRGFYEKALLEYERHKVFVGEVQIPLAIEPEPMNIDNQASGSGRARRDAAARAMQGWHSQRLNGNGEVNDDPAFKDKNLVLHQKREKQIGTPPGLLKRKRLSSTEHVAKHAIQVSNPMLDVTVVDVGPPADWVKINVQRTQDCFEVYALVPGLVREEVRVQSDPAGRLVISGEPENPMNPWGATPFKKVVSLPTRIDPHHTSAVVTLNGQLAGGFLLVSALSASALNAPSLASSASSSSPAAMETHKTKVCIVGSGPAAHTASIYAARAELKPLLFEGWMANDIAPGGQLTTTTDVENFPGFPEGILGIEIVEKFRKQSERFGTKIFTETVNKVDFSSKPFKLFTDSRTVLADAVIISTGAVAKRLSFAGSGEGAGGFWNRGISACAVCDGAAPIFRNKPLVVIGGGDSAMEEANFLTKYGSKAYGDENGKGVLGGLKVKNVVTGDVSDLKVSGLFFAIGHEPATKFLDGQLELDEDGYVVTKPGTTKTSVVGVFAAGDVQDKKYRQAITAAGTGCMAALDAEHYLQEIGSQEGFGLRFGFLLGSALSTPSSAVMETHKTKVCIVGSGPAAHTAAIYAARAELTPLLFEGWMANDIAPGGQLTTTTDVENFPGFPDGILGVDLVAKFRKQSERFGTKIFTETVNKVDFSSKPFKLFTNTRTVLADAVIVSTGAVAKRLSFAGSGEGAGGFWNRGISACAVCDGAAPIFRDKPLVVIGGGDSAMEEANFLTKYGSKVYIIHRRDTFRASKIMQKRALSNPKIEVILNGSVVEAYGDENGKGVLGGLKVKNVVTGDVSDLKASGLFFAIGHEPATKFLDGQLELDEDGYVVTKPGTTKTSVAGVFAAGDVQDKKYRQAISAAGTGCMAALDAEHYLQEIGSQKVELGQVVRATPLTVYNGASTSTPFTVYNGVSTSTPFTVDNGETTGRRETRCKWSPAEDVVLINAWLNTDKYIIVATDQRASSFWKRIAAYYSSSPAAASLPKRESSHCKQRWQKINDSVCKFVECYDHALRQRTSGQSEDDVVQVAYQFYFDDCKKRFTLEHAWRKLRHSQKWYSYISKCSKSSGSSKRAKLDEGGTFSSSSNTKSNVEEHAMVARPIGVKSSKGEGENVVTKTTNEENVVTTKTTNEERESNSRSRLENLWALNEKDIAERNKLSRIELLRSLLGKTEKLSEKEETLKNKLIDEML</sequence>
<keyword evidence="5 9" id="KW-0560">Oxidoreductase</keyword>
<evidence type="ECO:0000256" key="5">
    <source>
        <dbReference type="ARBA" id="ARBA00023002"/>
    </source>
</evidence>
<feature type="compositionally biased region" description="Polar residues" evidence="10">
    <location>
        <begin position="233"/>
        <end position="246"/>
    </location>
</feature>
<feature type="compositionally biased region" description="Basic and acidic residues" evidence="10">
    <location>
        <begin position="249"/>
        <end position="276"/>
    </location>
</feature>
<dbReference type="GO" id="GO:0005737">
    <property type="term" value="C:cytoplasm"/>
    <property type="evidence" value="ECO:0007669"/>
    <property type="project" value="InterPro"/>
</dbReference>
<dbReference type="GO" id="GO:0004791">
    <property type="term" value="F:thioredoxin-disulfide reductase (NADPH) activity"/>
    <property type="evidence" value="ECO:0007669"/>
    <property type="project" value="UniProtKB-EC"/>
</dbReference>
<dbReference type="PRINTS" id="PR00368">
    <property type="entry name" value="FADPNR"/>
</dbReference>
<dbReference type="Proteomes" id="UP000032141">
    <property type="component" value="Chromosome C9"/>
</dbReference>
<keyword evidence="15" id="KW-1185">Reference proteome</keyword>
<feature type="compositionally biased region" description="Polar residues" evidence="10">
    <location>
        <begin position="321"/>
        <end position="336"/>
    </location>
</feature>
<dbReference type="SMART" id="SM01014">
    <property type="entry name" value="ARID"/>
    <property type="match status" value="1"/>
</dbReference>
<feature type="region of interest" description="Disordered" evidence="10">
    <location>
        <begin position="1804"/>
        <end position="1830"/>
    </location>
</feature>
<feature type="region of interest" description="Disordered" evidence="10">
    <location>
        <begin position="1"/>
        <end position="537"/>
    </location>
</feature>
<feature type="domain" description="SHSP" evidence="11">
    <location>
        <begin position="862"/>
        <end position="979"/>
    </location>
</feature>
<feature type="compositionally biased region" description="Basic and acidic residues" evidence="10">
    <location>
        <begin position="380"/>
        <end position="436"/>
    </location>
</feature>
<feature type="compositionally biased region" description="Polar residues" evidence="10">
    <location>
        <begin position="135"/>
        <end position="149"/>
    </location>
</feature>
<dbReference type="InterPro" id="IPR008978">
    <property type="entry name" value="HSP20-like_chaperone"/>
</dbReference>
<dbReference type="PROSITE" id="PS50090">
    <property type="entry name" value="MYB_LIKE"/>
    <property type="match status" value="1"/>
</dbReference>
<dbReference type="SMART" id="SM00501">
    <property type="entry name" value="BRIGHT"/>
    <property type="match status" value="1"/>
</dbReference>
<evidence type="ECO:0000259" key="12">
    <source>
        <dbReference type="PROSITE" id="PS50090"/>
    </source>
</evidence>
<evidence type="ECO:0000256" key="10">
    <source>
        <dbReference type="SAM" id="MobiDB-lite"/>
    </source>
</evidence>
<dbReference type="FunFam" id="1.10.150.60:FF:000009">
    <property type="entry name" value="AT-rich interactive domain-containing protein 3"/>
    <property type="match status" value="1"/>
</dbReference>
<keyword evidence="3 9" id="KW-0274">FAD</keyword>
<protein>
    <recommendedName>
        <fullName evidence="9">Thioredoxin reductase</fullName>
        <ecNumber evidence="9">1.8.1.9</ecNumber>
    </recommendedName>
</protein>
<keyword evidence="7 9" id="KW-0676">Redox-active center</keyword>
<dbReference type="PROSITE" id="PS00573">
    <property type="entry name" value="PYRIDINE_REDOX_2"/>
    <property type="match status" value="2"/>
</dbReference>
<dbReference type="InterPro" id="IPR001005">
    <property type="entry name" value="SANT/Myb"/>
</dbReference>
<dbReference type="SUPFAM" id="SSF51905">
    <property type="entry name" value="FAD/NAD(P)-binding domain"/>
    <property type="match status" value="3"/>
</dbReference>
<feature type="compositionally biased region" description="Basic and acidic residues" evidence="10">
    <location>
        <begin position="1"/>
        <end position="15"/>
    </location>
</feature>
<dbReference type="GO" id="GO:0019430">
    <property type="term" value="P:removal of superoxide radicals"/>
    <property type="evidence" value="ECO:0007669"/>
    <property type="project" value="InterPro"/>
</dbReference>
<feature type="compositionally biased region" description="Polar residues" evidence="10">
    <location>
        <begin position="72"/>
        <end position="83"/>
    </location>
</feature>
<evidence type="ECO:0000313" key="15">
    <source>
        <dbReference type="Proteomes" id="UP000032141"/>
    </source>
</evidence>
<evidence type="ECO:0000256" key="1">
    <source>
        <dbReference type="ARBA" id="ARBA00009333"/>
    </source>
</evidence>
<feature type="domain" description="Myb-like" evidence="12">
    <location>
        <begin position="1667"/>
        <end position="1738"/>
    </location>
</feature>
<dbReference type="Pfam" id="PF14303">
    <property type="entry name" value="NAM-associated"/>
    <property type="match status" value="1"/>
</dbReference>
<name>A0A0D3E351_BRAOL</name>
<feature type="compositionally biased region" description="Basic and acidic residues" evidence="10">
    <location>
        <begin position="359"/>
        <end position="372"/>
    </location>
</feature>
<keyword evidence="2 9" id="KW-0285">Flavoprotein</keyword>
<dbReference type="InterPro" id="IPR002068">
    <property type="entry name" value="A-crystallin/Hsp20_dom"/>
</dbReference>